<feature type="compositionally biased region" description="Polar residues" evidence="1">
    <location>
        <begin position="640"/>
        <end position="649"/>
    </location>
</feature>
<feature type="compositionally biased region" description="Low complexity" evidence="1">
    <location>
        <begin position="500"/>
        <end position="509"/>
    </location>
</feature>
<feature type="compositionally biased region" description="Low complexity" evidence="1">
    <location>
        <begin position="565"/>
        <end position="580"/>
    </location>
</feature>
<feature type="domain" description="PDZ" evidence="2">
    <location>
        <begin position="18"/>
        <end position="95"/>
    </location>
</feature>
<feature type="compositionally biased region" description="Basic residues" evidence="1">
    <location>
        <begin position="111"/>
        <end position="121"/>
    </location>
</feature>
<dbReference type="CDD" id="cd13162">
    <property type="entry name" value="PTB_RGS12"/>
    <property type="match status" value="1"/>
</dbReference>
<dbReference type="Pfam" id="PF00595">
    <property type="entry name" value="PDZ"/>
    <property type="match status" value="1"/>
</dbReference>
<evidence type="ECO:0000256" key="1">
    <source>
        <dbReference type="SAM" id="MobiDB-lite"/>
    </source>
</evidence>
<proteinExistence type="predicted"/>
<dbReference type="InterPro" id="IPR001478">
    <property type="entry name" value="PDZ"/>
</dbReference>
<protein>
    <submittedName>
        <fullName evidence="4">Regulator of G-protein signaling 12-like</fullName>
    </submittedName>
</protein>
<feature type="compositionally biased region" description="Basic residues" evidence="1">
    <location>
        <begin position="221"/>
        <end position="231"/>
    </location>
</feature>
<reference evidence="4" key="1">
    <citation type="submission" date="2025-08" db="UniProtKB">
        <authorList>
            <consortium name="RefSeq"/>
        </authorList>
    </citation>
    <scope>IDENTIFICATION</scope>
    <source>
        <tissue evidence="4">Testes</tissue>
    </source>
</reference>
<feature type="region of interest" description="Disordered" evidence="1">
    <location>
        <begin position="562"/>
        <end position="662"/>
    </location>
</feature>
<dbReference type="SUPFAM" id="SSF50729">
    <property type="entry name" value="PH domain-like"/>
    <property type="match status" value="1"/>
</dbReference>
<feature type="region of interest" description="Disordered" evidence="1">
    <location>
        <begin position="209"/>
        <end position="251"/>
    </location>
</feature>
<accession>A0ABM0MK41</accession>
<dbReference type="SMART" id="SM00462">
    <property type="entry name" value="PTB"/>
    <property type="match status" value="1"/>
</dbReference>
<dbReference type="InterPro" id="IPR011993">
    <property type="entry name" value="PH-like_dom_sf"/>
</dbReference>
<dbReference type="InterPro" id="IPR046995">
    <property type="entry name" value="RGS10/12/14-like"/>
</dbReference>
<feature type="region of interest" description="Disordered" evidence="1">
    <location>
        <begin position="498"/>
        <end position="517"/>
    </location>
</feature>
<organism evidence="3 4">
    <name type="scientific">Saccoglossus kowalevskii</name>
    <name type="common">Acorn worm</name>
    <dbReference type="NCBI Taxonomy" id="10224"/>
    <lineage>
        <taxon>Eukaryota</taxon>
        <taxon>Metazoa</taxon>
        <taxon>Hemichordata</taxon>
        <taxon>Enteropneusta</taxon>
        <taxon>Harrimaniidae</taxon>
        <taxon>Saccoglossus</taxon>
    </lineage>
</organism>
<dbReference type="Proteomes" id="UP000694865">
    <property type="component" value="Unplaced"/>
</dbReference>
<gene>
    <name evidence="4" type="primary">LOC102802433</name>
</gene>
<keyword evidence="3" id="KW-1185">Reference proteome</keyword>
<dbReference type="GeneID" id="102802433"/>
<dbReference type="PANTHER" id="PTHR45945">
    <property type="entry name" value="REGULATOR OF G-PROTEIN SIGNALING LOCO"/>
    <property type="match status" value="1"/>
</dbReference>
<dbReference type="SMART" id="SM00228">
    <property type="entry name" value="PDZ"/>
    <property type="match status" value="1"/>
</dbReference>
<evidence type="ECO:0000313" key="3">
    <source>
        <dbReference type="Proteomes" id="UP000694865"/>
    </source>
</evidence>
<dbReference type="SUPFAM" id="SSF50156">
    <property type="entry name" value="PDZ domain-like"/>
    <property type="match status" value="1"/>
</dbReference>
<dbReference type="InterPro" id="IPR006020">
    <property type="entry name" value="PTB/PI_dom"/>
</dbReference>
<dbReference type="PANTHER" id="PTHR45945:SF3">
    <property type="entry name" value="REGULATOR OF G-PROTEIN SIGNALING LOCO"/>
    <property type="match status" value="1"/>
</dbReference>
<dbReference type="RefSeq" id="XP_006820382.1">
    <property type="nucleotide sequence ID" value="XM_006820319.1"/>
</dbReference>
<feature type="region of interest" description="Disordered" evidence="1">
    <location>
        <begin position="95"/>
        <end position="135"/>
    </location>
</feature>
<dbReference type="Gene3D" id="2.30.29.30">
    <property type="entry name" value="Pleckstrin-homology domain (PH domain)/Phosphotyrosine-binding domain (PTB)"/>
    <property type="match status" value="1"/>
</dbReference>
<dbReference type="InterPro" id="IPR036034">
    <property type="entry name" value="PDZ_sf"/>
</dbReference>
<dbReference type="PROSITE" id="PS50106">
    <property type="entry name" value="PDZ"/>
    <property type="match status" value="1"/>
</dbReference>
<feature type="compositionally biased region" description="Low complexity" evidence="1">
    <location>
        <begin position="237"/>
        <end position="251"/>
    </location>
</feature>
<feature type="region of interest" description="Disordered" evidence="1">
    <location>
        <begin position="704"/>
        <end position="742"/>
    </location>
</feature>
<evidence type="ECO:0000313" key="4">
    <source>
        <dbReference type="RefSeq" id="XP_006820382.1"/>
    </source>
</evidence>
<evidence type="ECO:0000259" key="2">
    <source>
        <dbReference type="PROSITE" id="PS50106"/>
    </source>
</evidence>
<feature type="compositionally biased region" description="Low complexity" evidence="1">
    <location>
        <begin position="619"/>
        <end position="631"/>
    </location>
</feature>
<dbReference type="Gene3D" id="2.30.42.10">
    <property type="match status" value="1"/>
</dbReference>
<sequence>MHQPRRKKKRQIMSNLKTVEVARGRTGYGFTLSGQSPCVLSCIISGSPAEFAGLKSGDFVMAVNGENVAKLSHEQVVKFIGTSTGVMRLTIAEKPRLDSDSSDDQYVASRPRPRSHPRIKSRTPPTPTNDHNNASRVDKVVEDLFRGTLFGSCPISSEAVDEEEEDDDEDIGELNSKFAPGHLSPFNTSGRKLEIFLKKPTKMYERTVWNGNDFDEQPSGKLKKNKQKKSDRHITKQQQYHVQHHQQQQQQQQHFEMGRYISTPDPAGMNRPLSPLEVSSILYPSLQPHVSAAVPLDNDQVLDEDDLYMRAVVGYLGSIEIPSEANLKDASLQAIRGCVRRLRIEQRIHTLVLMEITITDVRLVTANGVTVVVYPADKLAFSGVCPDDKRFFGLVTMHGLEGDHDMMSSNVESGSSCHVFMVDPEICAHHIHAKKAAKFGVPCTVDPETNGCAEFPRSAKPILQTLAKLYQDRHNGLYVNELQRAQVYMGGEFPLVARRSNSNSSNSDSGIGYCTEGMNGSGNGERVMVVDIGKNGQMYRQDVSAPNKLIVRADVMHQHSDIPFSMSSTSSKSPMSSDSSPKNDDVASRLTPRVCADPKNIPRPTSSLGFHAYAGSYDSQSSTQSSNNNMQHRAEIPQTAHGTASNSKPGKQKQMPAGLPPTGIHRHSMYARLDNVAVRKQSTQIQEIPENDFQQPWDERIISDGKMLMNRQEGKRRSGRGSFRRGKNKKNGMTNSHSKEEW</sequence>
<feature type="compositionally biased region" description="Basic residues" evidence="1">
    <location>
        <begin position="717"/>
        <end position="730"/>
    </location>
</feature>
<name>A0ABM0MK41_SACKO</name>
<dbReference type="CDD" id="cd06710">
    <property type="entry name" value="PDZ_RGS12-like"/>
    <property type="match status" value="1"/>
</dbReference>